<keyword evidence="3" id="KW-0677">Repeat</keyword>
<feature type="domain" description="Cadherin" evidence="9">
    <location>
        <begin position="221"/>
        <end position="307"/>
    </location>
</feature>
<keyword evidence="4 8" id="KW-0106">Calcium</keyword>
<dbReference type="PROSITE" id="PS50268">
    <property type="entry name" value="CADHERIN_2"/>
    <property type="match status" value="5"/>
</dbReference>
<evidence type="ECO:0000256" key="5">
    <source>
        <dbReference type="ARBA" id="ARBA00022889"/>
    </source>
</evidence>
<reference evidence="10" key="2">
    <citation type="submission" date="2021-04" db="EMBL/GenBank/DDBJ databases">
        <title>Genome-wide patterns of bracovirus chromosomal integration into multiple host tissues during parasitism.</title>
        <authorList>
            <person name="Chebbi M.A.C."/>
        </authorList>
    </citation>
    <scope>NUCLEOTIDE SEQUENCE</scope>
    <source>
        <tissue evidence="10">Whole body</tissue>
    </source>
</reference>
<protein>
    <recommendedName>
        <fullName evidence="9">Cadherin domain-containing protein</fullName>
    </recommendedName>
</protein>
<evidence type="ECO:0000256" key="8">
    <source>
        <dbReference type="PROSITE-ProRule" id="PRU00043"/>
    </source>
</evidence>
<feature type="domain" description="Cadherin" evidence="9">
    <location>
        <begin position="93"/>
        <end position="202"/>
    </location>
</feature>
<evidence type="ECO:0000259" key="9">
    <source>
        <dbReference type="PROSITE" id="PS50268"/>
    </source>
</evidence>
<proteinExistence type="predicted"/>
<dbReference type="InterPro" id="IPR002126">
    <property type="entry name" value="Cadherin-like_dom"/>
</dbReference>
<comment type="caution">
    <text evidence="10">The sequence shown here is derived from an EMBL/GenBank/DDBJ whole genome shotgun (WGS) entry which is preliminary data.</text>
</comment>
<dbReference type="PANTHER" id="PTHR24025">
    <property type="entry name" value="DESMOGLEIN FAMILY MEMBER"/>
    <property type="match status" value="1"/>
</dbReference>
<keyword evidence="7" id="KW-0472">Membrane</keyword>
<accession>A0A8J5QWH2</accession>
<evidence type="ECO:0000256" key="3">
    <source>
        <dbReference type="ARBA" id="ARBA00022737"/>
    </source>
</evidence>
<evidence type="ECO:0000313" key="11">
    <source>
        <dbReference type="Proteomes" id="UP000729913"/>
    </source>
</evidence>
<evidence type="ECO:0000256" key="7">
    <source>
        <dbReference type="ARBA" id="ARBA00023136"/>
    </source>
</evidence>
<dbReference type="PROSITE" id="PS00232">
    <property type="entry name" value="CADHERIN_1"/>
    <property type="match status" value="1"/>
</dbReference>
<dbReference type="Pfam" id="PF00028">
    <property type="entry name" value="Cadherin"/>
    <property type="match status" value="1"/>
</dbReference>
<organism evidence="10 11">
    <name type="scientific">Cotesia typhae</name>
    <dbReference type="NCBI Taxonomy" id="2053667"/>
    <lineage>
        <taxon>Eukaryota</taxon>
        <taxon>Metazoa</taxon>
        <taxon>Ecdysozoa</taxon>
        <taxon>Arthropoda</taxon>
        <taxon>Hexapoda</taxon>
        <taxon>Insecta</taxon>
        <taxon>Pterygota</taxon>
        <taxon>Neoptera</taxon>
        <taxon>Endopterygota</taxon>
        <taxon>Hymenoptera</taxon>
        <taxon>Apocrita</taxon>
        <taxon>Ichneumonoidea</taxon>
        <taxon>Braconidae</taxon>
        <taxon>Microgastrinae</taxon>
        <taxon>Cotesia</taxon>
    </lineage>
</organism>
<name>A0A8J5QWH2_9HYME</name>
<keyword evidence="11" id="KW-1185">Reference proteome</keyword>
<evidence type="ECO:0000256" key="1">
    <source>
        <dbReference type="ARBA" id="ARBA00004370"/>
    </source>
</evidence>
<dbReference type="PANTHER" id="PTHR24025:SF23">
    <property type="entry name" value="NEURAL-CADHERIN"/>
    <property type="match status" value="1"/>
</dbReference>
<dbReference type="GO" id="GO:0005886">
    <property type="term" value="C:plasma membrane"/>
    <property type="evidence" value="ECO:0007669"/>
    <property type="project" value="InterPro"/>
</dbReference>
<dbReference type="OrthoDB" id="6379298at2759"/>
<evidence type="ECO:0000256" key="4">
    <source>
        <dbReference type="ARBA" id="ARBA00022837"/>
    </source>
</evidence>
<feature type="domain" description="Cadherin" evidence="9">
    <location>
        <begin position="308"/>
        <end position="426"/>
    </location>
</feature>
<dbReference type="GO" id="GO:0005911">
    <property type="term" value="C:cell-cell junction"/>
    <property type="evidence" value="ECO:0007669"/>
    <property type="project" value="TreeGrafter"/>
</dbReference>
<feature type="domain" description="Cadherin" evidence="9">
    <location>
        <begin position="427"/>
        <end position="528"/>
    </location>
</feature>
<comment type="subcellular location">
    <subcellularLocation>
        <location evidence="1">Membrane</location>
    </subcellularLocation>
</comment>
<keyword evidence="5" id="KW-0130">Cell adhesion</keyword>
<dbReference type="InterPro" id="IPR020894">
    <property type="entry name" value="Cadherin_CS"/>
</dbReference>
<sequence length="651" mass="74026">MFIFHQCYCGYFVLDIDLYESEPLITTFDKGSNYLLGAELKYQNGQWEVYITKKQDYEVQTMRNYVFWISKGSDSYSIGLYIDNIDDNAPIIQPPERSCAIKENYEGRSNCTYQVSDADGWVDQVVITLTSSVKEDIKRFYILSEKINEYEVKVYLGINKPLDFETISMYMLYINATDNSNITGTLTTILEVIDMPDESPKWARLTASETLKEKSTHTFIVTAVDGDIQINAEINYKIQVLNKDEEDYFNVDISTGVVTINPIDRDTLKKDVFRFVIIAFEKKDISSIANATIVVIIEDINDHEPEILPEMLSITIKEGKYTTLEFEQPVMITDPDLAENAQYSVHLTDDSDYNWHSAFLIVPNTGYQNTYFTISVSDALLLDYEDENWRNIKIEIQATEVGNQSHVGRRIVSIDLENLNDEFPIFENNSLTVSISEDVGNNYYICTILATDRDVNDTVKHSILGQKGFKINESTGVITTALDDSIHLDYESMSVIILQVIAIDLANHTTYATLIINVIDVNDVPPKLYLPTSKASLLEELPINSSIDYKIQTTDPDSDAKLIFSIDWDSTTALKNSVEVDTSYYSRHLNIVTNYPKKQTGYAEGYVSISRRIDYEALDVIFLTVVVTDLNTVHNANSTLGTIFLHVKLTY</sequence>
<evidence type="ECO:0000256" key="2">
    <source>
        <dbReference type="ARBA" id="ARBA00022692"/>
    </source>
</evidence>
<dbReference type="CDD" id="cd11304">
    <property type="entry name" value="Cadherin_repeat"/>
    <property type="match status" value="4"/>
</dbReference>
<dbReference type="GO" id="GO:0005509">
    <property type="term" value="F:calcium ion binding"/>
    <property type="evidence" value="ECO:0007669"/>
    <property type="project" value="UniProtKB-UniRule"/>
</dbReference>
<keyword evidence="6" id="KW-1133">Transmembrane helix</keyword>
<evidence type="ECO:0000313" key="10">
    <source>
        <dbReference type="EMBL" id="KAG8040061.1"/>
    </source>
</evidence>
<dbReference type="SMART" id="SM00112">
    <property type="entry name" value="CA"/>
    <property type="match status" value="4"/>
</dbReference>
<dbReference type="GO" id="GO:0007156">
    <property type="term" value="P:homophilic cell adhesion via plasma membrane adhesion molecules"/>
    <property type="evidence" value="ECO:0007669"/>
    <property type="project" value="InterPro"/>
</dbReference>
<dbReference type="AlphaFoldDB" id="A0A8J5QWH2"/>
<keyword evidence="2" id="KW-0812">Transmembrane</keyword>
<dbReference type="EMBL" id="JAAOIC020000024">
    <property type="protein sequence ID" value="KAG8040061.1"/>
    <property type="molecule type" value="Genomic_DNA"/>
</dbReference>
<evidence type="ECO:0000256" key="6">
    <source>
        <dbReference type="ARBA" id="ARBA00022989"/>
    </source>
</evidence>
<gene>
    <name evidence="10" type="ORF">G9C98_001177</name>
</gene>
<dbReference type="InterPro" id="IPR050971">
    <property type="entry name" value="Cadherin-domain_protein"/>
</dbReference>
<reference evidence="10" key="1">
    <citation type="submission" date="2020-03" db="EMBL/GenBank/DDBJ databases">
        <authorList>
            <person name="Chebbi M.A."/>
            <person name="Drezen J.M."/>
        </authorList>
    </citation>
    <scope>NUCLEOTIDE SEQUENCE</scope>
    <source>
        <tissue evidence="10">Whole body</tissue>
    </source>
</reference>
<dbReference type="Proteomes" id="UP000729913">
    <property type="component" value="Unassembled WGS sequence"/>
</dbReference>
<feature type="domain" description="Cadherin" evidence="9">
    <location>
        <begin position="529"/>
        <end position="647"/>
    </location>
</feature>